<organism evidence="2 3">
    <name type="scientific">Rhododendron williamsianum</name>
    <dbReference type="NCBI Taxonomy" id="262921"/>
    <lineage>
        <taxon>Eukaryota</taxon>
        <taxon>Viridiplantae</taxon>
        <taxon>Streptophyta</taxon>
        <taxon>Embryophyta</taxon>
        <taxon>Tracheophyta</taxon>
        <taxon>Spermatophyta</taxon>
        <taxon>Magnoliopsida</taxon>
        <taxon>eudicotyledons</taxon>
        <taxon>Gunneridae</taxon>
        <taxon>Pentapetalae</taxon>
        <taxon>asterids</taxon>
        <taxon>Ericales</taxon>
        <taxon>Ericaceae</taxon>
        <taxon>Ericoideae</taxon>
        <taxon>Rhodoreae</taxon>
        <taxon>Rhododendron</taxon>
    </lineage>
</organism>
<name>A0A6A4L4Q7_9ERIC</name>
<proteinExistence type="predicted"/>
<sequence>MMGCSDTDIDRRAAMNSVVVDPYWPISTVRKDVLDNLAIDVMRPQLRGQGWHGPRKHNHRKRLALVLKLSFRTYLRPRLCLCLRKRPHLCLGVVNEIDTDERIDRCAQAYLLYVLWCTLFCDKSGTKVLIAYLSLLEYLDRVATYGCGASSLAFLYRQLGHANRRDMKQLSGVLTLLEGVLCRAVPKQTIDVDEKPPKDNGCLELLLVLDRDPNPVSKPKFQDVFDWTSGDPRNGCLIRSGELSRFKLIKRRRIDMPFENLEPDALTQMHISEYVEFKYGNQLIAEFRDSNDCTTGS</sequence>
<dbReference type="Pfam" id="PF10536">
    <property type="entry name" value="PMD"/>
    <property type="match status" value="1"/>
</dbReference>
<gene>
    <name evidence="2" type="ORF">C3L33_17369</name>
</gene>
<dbReference type="GO" id="GO:0010073">
    <property type="term" value="P:meristem maintenance"/>
    <property type="evidence" value="ECO:0007669"/>
    <property type="project" value="InterPro"/>
</dbReference>
<evidence type="ECO:0000259" key="1">
    <source>
        <dbReference type="Pfam" id="PF10536"/>
    </source>
</evidence>
<feature type="non-terminal residue" evidence="2">
    <location>
        <position position="1"/>
    </location>
</feature>
<dbReference type="EMBL" id="QEFC01002766">
    <property type="protein sequence ID" value="KAE9450741.1"/>
    <property type="molecule type" value="Genomic_DNA"/>
</dbReference>
<dbReference type="OrthoDB" id="1936739at2759"/>
<evidence type="ECO:0000313" key="3">
    <source>
        <dbReference type="Proteomes" id="UP000428333"/>
    </source>
</evidence>
<dbReference type="PANTHER" id="PTHR46033:SF8">
    <property type="entry name" value="PROTEIN MAINTENANCE OF MERISTEMS-LIKE"/>
    <property type="match status" value="1"/>
</dbReference>
<keyword evidence="3" id="KW-1185">Reference proteome</keyword>
<dbReference type="AlphaFoldDB" id="A0A6A4L4Q7"/>
<dbReference type="InterPro" id="IPR044824">
    <property type="entry name" value="MAIN-like"/>
</dbReference>
<feature type="domain" description="Aminotransferase-like plant mobile" evidence="1">
    <location>
        <begin position="103"/>
        <end position="177"/>
    </location>
</feature>
<accession>A0A6A4L4Q7</accession>
<dbReference type="Proteomes" id="UP000428333">
    <property type="component" value="Linkage Group LG10"/>
</dbReference>
<dbReference type="InterPro" id="IPR019557">
    <property type="entry name" value="AminoTfrase-like_pln_mobile"/>
</dbReference>
<protein>
    <recommendedName>
        <fullName evidence="1">Aminotransferase-like plant mobile domain-containing protein</fullName>
    </recommendedName>
</protein>
<reference evidence="2 3" key="1">
    <citation type="journal article" date="2019" name="Genome Biol. Evol.">
        <title>The Rhododendron genome and chromosomal organization provide insight into shared whole-genome duplications across the heath family (Ericaceae).</title>
        <authorList>
            <person name="Soza V.L."/>
            <person name="Lindsley D."/>
            <person name="Waalkes A."/>
            <person name="Ramage E."/>
            <person name="Patwardhan R.P."/>
            <person name="Burton J.N."/>
            <person name="Adey A."/>
            <person name="Kumar A."/>
            <person name="Qiu R."/>
            <person name="Shendure J."/>
            <person name="Hall B."/>
        </authorList>
    </citation>
    <scope>NUCLEOTIDE SEQUENCE [LARGE SCALE GENOMIC DNA]</scope>
    <source>
        <strain evidence="2">RSF 1966-606</strain>
    </source>
</reference>
<dbReference type="PANTHER" id="PTHR46033">
    <property type="entry name" value="PROTEIN MAIN-LIKE 2"/>
    <property type="match status" value="1"/>
</dbReference>
<evidence type="ECO:0000313" key="2">
    <source>
        <dbReference type="EMBL" id="KAE9450741.1"/>
    </source>
</evidence>
<comment type="caution">
    <text evidence="2">The sequence shown here is derived from an EMBL/GenBank/DDBJ whole genome shotgun (WGS) entry which is preliminary data.</text>
</comment>